<reference evidence="1" key="1">
    <citation type="journal article" date="2015" name="Nature">
        <title>Complex archaea that bridge the gap between prokaryotes and eukaryotes.</title>
        <authorList>
            <person name="Spang A."/>
            <person name="Saw J.H."/>
            <person name="Jorgensen S.L."/>
            <person name="Zaremba-Niedzwiedzka K."/>
            <person name="Martijn J."/>
            <person name="Lind A.E."/>
            <person name="van Eijk R."/>
            <person name="Schleper C."/>
            <person name="Guy L."/>
            <person name="Ettema T.J."/>
        </authorList>
    </citation>
    <scope>NUCLEOTIDE SEQUENCE</scope>
</reference>
<gene>
    <name evidence="1" type="ORF">LCGC14_1122750</name>
</gene>
<sequence length="71" mass="8336">MSLKSSALQKTLKKGPWEFSPILRDLQVAHFWRLTPAGFWNCVYEDQAMMIAFVEAQSEMRQIEEKMISKK</sequence>
<evidence type="ECO:0000313" key="1">
    <source>
        <dbReference type="EMBL" id="KKN01940.1"/>
    </source>
</evidence>
<accession>A0A0F9M3H8</accession>
<comment type="caution">
    <text evidence="1">The sequence shown here is derived from an EMBL/GenBank/DDBJ whole genome shotgun (WGS) entry which is preliminary data.</text>
</comment>
<dbReference type="EMBL" id="LAZR01005203">
    <property type="protein sequence ID" value="KKN01940.1"/>
    <property type="molecule type" value="Genomic_DNA"/>
</dbReference>
<protein>
    <submittedName>
        <fullName evidence="1">Uncharacterized protein</fullName>
    </submittedName>
</protein>
<proteinExistence type="predicted"/>
<organism evidence="1">
    <name type="scientific">marine sediment metagenome</name>
    <dbReference type="NCBI Taxonomy" id="412755"/>
    <lineage>
        <taxon>unclassified sequences</taxon>
        <taxon>metagenomes</taxon>
        <taxon>ecological metagenomes</taxon>
    </lineage>
</organism>
<name>A0A0F9M3H8_9ZZZZ</name>
<dbReference type="AlphaFoldDB" id="A0A0F9M3H8"/>